<keyword evidence="5 13" id="KW-0133">Cell shape</keyword>
<keyword evidence="8" id="KW-0564">Palmitate</keyword>
<dbReference type="UniPathway" id="UPA00219"/>
<evidence type="ECO:0000256" key="9">
    <source>
        <dbReference type="ARBA" id="ARBA00023288"/>
    </source>
</evidence>
<dbReference type="OrthoDB" id="5242354at2"/>
<dbReference type="PANTHER" id="PTHR30582:SF2">
    <property type="entry name" value="L,D-TRANSPEPTIDASE YCIB-RELATED"/>
    <property type="match status" value="1"/>
</dbReference>
<evidence type="ECO:0000313" key="16">
    <source>
        <dbReference type="EMBL" id="RAG85368.1"/>
    </source>
</evidence>
<keyword evidence="3" id="KW-0808">Transferase</keyword>
<feature type="active site" description="Nucleophile" evidence="13">
    <location>
        <position position="335"/>
    </location>
</feature>
<proteinExistence type="predicted"/>
<name>A0A2X0JCP9_9ACTN</name>
<dbReference type="PROSITE" id="PS52029">
    <property type="entry name" value="LD_TPASE"/>
    <property type="match status" value="1"/>
</dbReference>
<evidence type="ECO:0000256" key="3">
    <source>
        <dbReference type="ARBA" id="ARBA00022679"/>
    </source>
</evidence>
<dbReference type="PANTHER" id="PTHR30582">
    <property type="entry name" value="L,D-TRANSPEPTIDASE"/>
    <property type="match status" value="1"/>
</dbReference>
<dbReference type="Gene3D" id="2.40.440.10">
    <property type="entry name" value="L,D-transpeptidase catalytic domain-like"/>
    <property type="match status" value="1"/>
</dbReference>
<dbReference type="SUPFAM" id="SSF141523">
    <property type="entry name" value="L,D-transpeptidase catalytic domain-like"/>
    <property type="match status" value="1"/>
</dbReference>
<keyword evidence="9" id="KW-0449">Lipoprotein</keyword>
<feature type="chain" id="PRO_5016008338" description="L,D-TPase catalytic domain-containing protein" evidence="14">
    <location>
        <begin position="21"/>
        <end position="428"/>
    </location>
</feature>
<evidence type="ECO:0000259" key="15">
    <source>
        <dbReference type="PROSITE" id="PS52029"/>
    </source>
</evidence>
<dbReference type="Pfam" id="PF17964">
    <property type="entry name" value="Big_10"/>
    <property type="match status" value="1"/>
</dbReference>
<dbReference type="GO" id="GO:0005576">
    <property type="term" value="C:extracellular region"/>
    <property type="evidence" value="ECO:0007669"/>
    <property type="project" value="TreeGrafter"/>
</dbReference>
<comment type="pathway">
    <text evidence="1 13">Cell wall biogenesis; peptidoglycan biosynthesis.</text>
</comment>
<evidence type="ECO:0000256" key="2">
    <source>
        <dbReference type="ARBA" id="ARBA00022475"/>
    </source>
</evidence>
<dbReference type="InterPro" id="IPR005490">
    <property type="entry name" value="LD_TPept_cat_dom"/>
</dbReference>
<comment type="caution">
    <text evidence="16">The sequence shown here is derived from an EMBL/GenBank/DDBJ whole genome shotgun (WGS) entry which is preliminary data.</text>
</comment>
<dbReference type="EMBL" id="QKYN01000042">
    <property type="protein sequence ID" value="RAG85368.1"/>
    <property type="molecule type" value="Genomic_DNA"/>
</dbReference>
<accession>A0A2X0JCP9</accession>
<evidence type="ECO:0000256" key="8">
    <source>
        <dbReference type="ARBA" id="ARBA00023139"/>
    </source>
</evidence>
<keyword evidence="17" id="KW-1185">Reference proteome</keyword>
<evidence type="ECO:0000256" key="14">
    <source>
        <dbReference type="SAM" id="SignalP"/>
    </source>
</evidence>
<dbReference type="Proteomes" id="UP000248889">
    <property type="component" value="Unassembled WGS sequence"/>
</dbReference>
<dbReference type="Gene3D" id="2.60.40.3780">
    <property type="match status" value="1"/>
</dbReference>
<dbReference type="Gene3D" id="2.60.40.3710">
    <property type="match status" value="1"/>
</dbReference>
<evidence type="ECO:0000256" key="12">
    <source>
        <dbReference type="ARBA" id="ARBA00060592"/>
    </source>
</evidence>
<evidence type="ECO:0000256" key="4">
    <source>
        <dbReference type="ARBA" id="ARBA00022729"/>
    </source>
</evidence>
<dbReference type="AlphaFoldDB" id="A0A2X0JCP9"/>
<feature type="active site" description="Proton donor/acceptor" evidence="13">
    <location>
        <position position="317"/>
    </location>
</feature>
<dbReference type="GO" id="GO:0071555">
    <property type="term" value="P:cell wall organization"/>
    <property type="evidence" value="ECO:0007669"/>
    <property type="project" value="UniProtKB-UniRule"/>
</dbReference>
<feature type="signal peptide" evidence="14">
    <location>
        <begin position="1"/>
        <end position="20"/>
    </location>
</feature>
<evidence type="ECO:0000256" key="7">
    <source>
        <dbReference type="ARBA" id="ARBA00023136"/>
    </source>
</evidence>
<dbReference type="RefSeq" id="WP_111500907.1">
    <property type="nucleotide sequence ID" value="NZ_QKYN01000042.1"/>
</dbReference>
<dbReference type="InterPro" id="IPR041280">
    <property type="entry name" value="Big_10"/>
</dbReference>
<evidence type="ECO:0000256" key="13">
    <source>
        <dbReference type="PROSITE-ProRule" id="PRU01373"/>
    </source>
</evidence>
<keyword evidence="10" id="KW-0012">Acyltransferase</keyword>
<gene>
    <name evidence="16" type="ORF">DN069_11960</name>
</gene>
<evidence type="ECO:0000256" key="10">
    <source>
        <dbReference type="ARBA" id="ARBA00023315"/>
    </source>
</evidence>
<evidence type="ECO:0000256" key="11">
    <source>
        <dbReference type="ARBA" id="ARBA00023316"/>
    </source>
</evidence>
<dbReference type="Pfam" id="PF03734">
    <property type="entry name" value="YkuD"/>
    <property type="match status" value="1"/>
</dbReference>
<dbReference type="FunFam" id="2.40.440.10:FF:000005">
    <property type="entry name" value="L,D-transpeptidase 2"/>
    <property type="match status" value="1"/>
</dbReference>
<keyword evidence="7" id="KW-0472">Membrane</keyword>
<dbReference type="InterPro" id="IPR038063">
    <property type="entry name" value="Transpep_catalytic_dom"/>
</dbReference>
<keyword evidence="4 14" id="KW-0732">Signal</keyword>
<protein>
    <recommendedName>
        <fullName evidence="15">L,D-TPase catalytic domain-containing protein</fullName>
    </recommendedName>
</protein>
<keyword evidence="11 13" id="KW-0961">Cell wall biogenesis/degradation</keyword>
<dbReference type="GO" id="GO:0071972">
    <property type="term" value="F:peptidoglycan L,D-transpeptidase activity"/>
    <property type="evidence" value="ECO:0007669"/>
    <property type="project" value="TreeGrafter"/>
</dbReference>
<keyword evidence="2" id="KW-1003">Cell membrane</keyword>
<dbReference type="CDD" id="cd16913">
    <property type="entry name" value="YkuD_like"/>
    <property type="match status" value="1"/>
</dbReference>
<evidence type="ECO:0000256" key="5">
    <source>
        <dbReference type="ARBA" id="ARBA00022960"/>
    </source>
</evidence>
<dbReference type="GO" id="GO:0018104">
    <property type="term" value="P:peptidoglycan-protein cross-linking"/>
    <property type="evidence" value="ECO:0007669"/>
    <property type="project" value="TreeGrafter"/>
</dbReference>
<dbReference type="GO" id="GO:0016746">
    <property type="term" value="F:acyltransferase activity"/>
    <property type="evidence" value="ECO:0007669"/>
    <property type="project" value="UniProtKB-KW"/>
</dbReference>
<comment type="pathway">
    <text evidence="12">Glycan biosynthesis.</text>
</comment>
<keyword evidence="6 13" id="KW-0573">Peptidoglycan synthesis</keyword>
<dbReference type="InterPro" id="IPR050979">
    <property type="entry name" value="LD-transpeptidase"/>
</dbReference>
<reference evidence="16 17" key="1">
    <citation type="submission" date="2018-06" db="EMBL/GenBank/DDBJ databases">
        <title>Streptacidiphilus pinicola sp. nov., isolated from pine grove soil.</title>
        <authorList>
            <person name="Roh S.G."/>
            <person name="Park S."/>
            <person name="Kim M.-K."/>
            <person name="Yun B.-R."/>
            <person name="Park J."/>
            <person name="Kim M.J."/>
            <person name="Kim Y.S."/>
            <person name="Kim S.B."/>
        </authorList>
    </citation>
    <scope>NUCLEOTIDE SEQUENCE [LARGE SCALE GENOMIC DNA]</scope>
    <source>
        <strain evidence="16 17">MMS16-CNU450</strain>
    </source>
</reference>
<evidence type="ECO:0000313" key="17">
    <source>
        <dbReference type="Proteomes" id="UP000248889"/>
    </source>
</evidence>
<dbReference type="GO" id="GO:0008360">
    <property type="term" value="P:regulation of cell shape"/>
    <property type="evidence" value="ECO:0007669"/>
    <property type="project" value="UniProtKB-UniRule"/>
</dbReference>
<evidence type="ECO:0000256" key="1">
    <source>
        <dbReference type="ARBA" id="ARBA00004752"/>
    </source>
</evidence>
<feature type="domain" description="L,D-TPase catalytic" evidence="15">
    <location>
        <begin position="234"/>
        <end position="359"/>
    </location>
</feature>
<organism evidence="16 17">
    <name type="scientific">Streptacidiphilus pinicola</name>
    <dbReference type="NCBI Taxonomy" id="2219663"/>
    <lineage>
        <taxon>Bacteria</taxon>
        <taxon>Bacillati</taxon>
        <taxon>Actinomycetota</taxon>
        <taxon>Actinomycetes</taxon>
        <taxon>Kitasatosporales</taxon>
        <taxon>Streptomycetaceae</taxon>
        <taxon>Streptacidiphilus</taxon>
    </lineage>
</organism>
<sequence length="428" mass="43985">MKSARILVAGAVLAVGPLAACSGGGVGPEQQVDAGGLVQVSPSGGGNVDPSLPVVVTATSGGRLTDVTVVADNGRQVAGALTPDGRSWRSTGSLAAGTHYTVRIAAADGDGNGRGAVQKSFTTLAATATLTATMTPGDKALYGVGEPITVALSHPVHDPAARQIVERALTVRSTPSVTGGWYWVDDSTLHFRPKDYWPAHAVVQASFDLGGAKVQNGLYGGAPASAAFRTGDKMLALTDAGSDYMTVYRNGQQIRSIPITTGKPGFSTRNGIKVVLEQQQEVFMNSSTVGIAAGSPNAYHLDVYWDTRVTWSGEYVHAAPWSEGSQGVANVSHGCTGMSTGNAEWFYSAFRRGDLVQVINSLGHQMEPFGNGFGDWNLGWSDWQKGSALGRTVTTAPADPAAVTGGGSASSGAASASLASVGYLRPSA</sequence>
<evidence type="ECO:0000256" key="6">
    <source>
        <dbReference type="ARBA" id="ARBA00022984"/>
    </source>
</evidence>